<evidence type="ECO:0000256" key="9">
    <source>
        <dbReference type="ARBA" id="ARBA00023315"/>
    </source>
</evidence>
<evidence type="ECO:0000256" key="8">
    <source>
        <dbReference type="ARBA" id="ARBA00023242"/>
    </source>
</evidence>
<evidence type="ECO:0000256" key="12">
    <source>
        <dbReference type="SAM" id="MobiDB-lite"/>
    </source>
</evidence>
<feature type="domain" description="N-acetyltransferase" evidence="13">
    <location>
        <begin position="85"/>
        <end position="250"/>
    </location>
</feature>
<comment type="catalytic activity">
    <reaction evidence="10">
        <text>N-terminal L-seryl-[histone H2A] + acetyl-CoA = N-terminal N(alpha)-acetyl-L-seryl-[histone H2A] + CoA + H(+)</text>
        <dbReference type="Rhea" id="RHEA:50600"/>
        <dbReference type="Rhea" id="RHEA-COMP:12742"/>
        <dbReference type="Rhea" id="RHEA-COMP:12744"/>
        <dbReference type="ChEBI" id="CHEBI:15378"/>
        <dbReference type="ChEBI" id="CHEBI:57287"/>
        <dbReference type="ChEBI" id="CHEBI:57288"/>
        <dbReference type="ChEBI" id="CHEBI:64738"/>
        <dbReference type="ChEBI" id="CHEBI:83690"/>
        <dbReference type="EC" id="2.3.1.257"/>
    </reaction>
</comment>
<keyword evidence="15" id="KW-1185">Reference proteome</keyword>
<dbReference type="GO" id="GO:1990189">
    <property type="term" value="F:protein N-terminal-serine acetyltransferase activity"/>
    <property type="evidence" value="ECO:0007669"/>
    <property type="project" value="UniProtKB-EC"/>
</dbReference>
<dbReference type="Pfam" id="PF00583">
    <property type="entry name" value="Acetyltransf_1"/>
    <property type="match status" value="1"/>
</dbReference>
<comment type="caution">
    <text evidence="14">The sequence shown here is derived from an EMBL/GenBank/DDBJ whole genome shotgun (WGS) entry which is preliminary data.</text>
</comment>
<evidence type="ECO:0000313" key="14">
    <source>
        <dbReference type="EMBL" id="CAH0370867.1"/>
    </source>
</evidence>
<comment type="catalytic activity">
    <reaction evidence="11">
        <text>N-terminal L-seryl-[histone H4] + acetyl-CoA = N-terminal N(alpha)-acetyl-L-seryl-[histone H4] + CoA + H(+)</text>
        <dbReference type="Rhea" id="RHEA:50596"/>
        <dbReference type="Rhea" id="RHEA-COMP:12740"/>
        <dbReference type="Rhea" id="RHEA-COMP:12743"/>
        <dbReference type="ChEBI" id="CHEBI:15378"/>
        <dbReference type="ChEBI" id="CHEBI:57287"/>
        <dbReference type="ChEBI" id="CHEBI:57288"/>
        <dbReference type="ChEBI" id="CHEBI:64738"/>
        <dbReference type="ChEBI" id="CHEBI:83690"/>
        <dbReference type="EC" id="2.3.1.257"/>
    </reaction>
</comment>
<protein>
    <recommendedName>
        <fullName evidence="5">N-alpha-acetyltransferase 40</fullName>
        <ecNumber evidence="4">2.3.1.257</ecNumber>
    </recommendedName>
</protein>
<evidence type="ECO:0000313" key="15">
    <source>
        <dbReference type="Proteomes" id="UP000789595"/>
    </source>
</evidence>
<reference evidence="14" key="1">
    <citation type="submission" date="2021-11" db="EMBL/GenBank/DDBJ databases">
        <authorList>
            <consortium name="Genoscope - CEA"/>
            <person name="William W."/>
        </authorList>
    </citation>
    <scope>NUCLEOTIDE SEQUENCE</scope>
</reference>
<feature type="region of interest" description="Disordered" evidence="12">
    <location>
        <begin position="1"/>
        <end position="27"/>
    </location>
</feature>
<dbReference type="GO" id="GO:0005634">
    <property type="term" value="C:nucleus"/>
    <property type="evidence" value="ECO:0007669"/>
    <property type="project" value="UniProtKB-SubCell"/>
</dbReference>
<dbReference type="Gene3D" id="3.40.630.30">
    <property type="match status" value="1"/>
</dbReference>
<sequence length="377" mass="41599">MVQGGSMKKGSSSKGGSSSQKLSDKKMRKMEARVLEEKLVTLRAAVFEPDGKDRNVCAPLAPFMKYDRNGLDCTIDFYSKLPADAKLWAFELVKTNMEELYDEAGYGWDDQDKLSELSEDGTRFLVARNKSGERIAFAHFRFTVQGDVVDQMRGDTVLMVHDLHVVDECQRKGLGRHLMTLMEMVARKTNMSRVSTMCMMGDENTRAFLSKLKKGAFAPDESMVEVCGFDPDLEGFEVISLALAMPPKPPVEEEEEVDEEKELEQAKQLVLEKVTQAFAQKHGRDPTQQEQAAIAAAAEAKLQGFTTGSQTGKERRAANREAREKASAAFEKAEGRKPTPAELDEVLAVVAPEAIQTPAKAPPSEVESPTCVADVPV</sequence>
<dbReference type="GO" id="GO:0005737">
    <property type="term" value="C:cytoplasm"/>
    <property type="evidence" value="ECO:0007669"/>
    <property type="project" value="UniProtKB-SubCell"/>
</dbReference>
<evidence type="ECO:0000256" key="2">
    <source>
        <dbReference type="ARBA" id="ARBA00004496"/>
    </source>
</evidence>
<proteinExistence type="inferred from homology"/>
<evidence type="ECO:0000256" key="5">
    <source>
        <dbReference type="ARBA" id="ARBA00015043"/>
    </source>
</evidence>
<dbReference type="CDD" id="cd04301">
    <property type="entry name" value="NAT_SF"/>
    <property type="match status" value="1"/>
</dbReference>
<comment type="subcellular location">
    <subcellularLocation>
        <location evidence="2">Cytoplasm</location>
    </subcellularLocation>
    <subcellularLocation>
        <location evidence="1">Nucleus</location>
    </subcellularLocation>
</comment>
<feature type="region of interest" description="Disordered" evidence="12">
    <location>
        <begin position="305"/>
        <end position="341"/>
    </location>
</feature>
<evidence type="ECO:0000256" key="3">
    <source>
        <dbReference type="ARBA" id="ARBA00008870"/>
    </source>
</evidence>
<evidence type="ECO:0000256" key="6">
    <source>
        <dbReference type="ARBA" id="ARBA00022490"/>
    </source>
</evidence>
<keyword evidence="9" id="KW-0012">Acyltransferase</keyword>
<dbReference type="InterPro" id="IPR000182">
    <property type="entry name" value="GNAT_dom"/>
</dbReference>
<dbReference type="InterPro" id="IPR039949">
    <property type="entry name" value="NAA40"/>
</dbReference>
<dbReference type="OrthoDB" id="424551at2759"/>
<dbReference type="Proteomes" id="UP000789595">
    <property type="component" value="Unassembled WGS sequence"/>
</dbReference>
<accession>A0A8J2WW60</accession>
<feature type="compositionally biased region" description="Low complexity" evidence="12">
    <location>
        <begin position="1"/>
        <end position="21"/>
    </location>
</feature>
<dbReference type="SUPFAM" id="SSF55729">
    <property type="entry name" value="Acyl-CoA N-acyltransferases (Nat)"/>
    <property type="match status" value="1"/>
</dbReference>
<feature type="compositionally biased region" description="Basic and acidic residues" evidence="12">
    <location>
        <begin position="312"/>
        <end position="339"/>
    </location>
</feature>
<evidence type="ECO:0000256" key="4">
    <source>
        <dbReference type="ARBA" id="ARBA00012950"/>
    </source>
</evidence>
<dbReference type="GO" id="GO:0010485">
    <property type="term" value="F:histone H4 acetyltransferase activity"/>
    <property type="evidence" value="ECO:0007669"/>
    <property type="project" value="InterPro"/>
</dbReference>
<evidence type="ECO:0000256" key="11">
    <source>
        <dbReference type="ARBA" id="ARBA00049524"/>
    </source>
</evidence>
<dbReference type="PANTHER" id="PTHR20531:SF1">
    <property type="entry name" value="N-ALPHA-ACETYLTRANSFERASE 40"/>
    <property type="match status" value="1"/>
</dbReference>
<dbReference type="PANTHER" id="PTHR20531">
    <property type="entry name" value="N-ALPHA-ACETYLTRANSFERASE 40"/>
    <property type="match status" value="1"/>
</dbReference>
<name>A0A8J2WW60_9STRA</name>
<comment type="similarity">
    <text evidence="3">Belongs to the acetyltransferase family. NAA40 subfamily.</text>
</comment>
<evidence type="ECO:0000256" key="1">
    <source>
        <dbReference type="ARBA" id="ARBA00004123"/>
    </source>
</evidence>
<dbReference type="PROSITE" id="PS51186">
    <property type="entry name" value="GNAT"/>
    <property type="match status" value="1"/>
</dbReference>
<keyword evidence="8" id="KW-0539">Nucleus</keyword>
<gene>
    <name evidence="14" type="ORF">PECAL_3P07800</name>
</gene>
<evidence type="ECO:0000256" key="7">
    <source>
        <dbReference type="ARBA" id="ARBA00022679"/>
    </source>
</evidence>
<keyword evidence="6" id="KW-0963">Cytoplasm</keyword>
<dbReference type="AlphaFoldDB" id="A0A8J2WW60"/>
<keyword evidence="7" id="KW-0808">Transferase</keyword>
<dbReference type="EMBL" id="CAKKNE010000003">
    <property type="protein sequence ID" value="CAH0370867.1"/>
    <property type="molecule type" value="Genomic_DNA"/>
</dbReference>
<evidence type="ECO:0000259" key="13">
    <source>
        <dbReference type="PROSITE" id="PS51186"/>
    </source>
</evidence>
<dbReference type="GO" id="GO:0043998">
    <property type="term" value="F:histone H2A acetyltransferase activity"/>
    <property type="evidence" value="ECO:0007669"/>
    <property type="project" value="InterPro"/>
</dbReference>
<organism evidence="14 15">
    <name type="scientific">Pelagomonas calceolata</name>
    <dbReference type="NCBI Taxonomy" id="35677"/>
    <lineage>
        <taxon>Eukaryota</taxon>
        <taxon>Sar</taxon>
        <taxon>Stramenopiles</taxon>
        <taxon>Ochrophyta</taxon>
        <taxon>Pelagophyceae</taxon>
        <taxon>Pelagomonadales</taxon>
        <taxon>Pelagomonadaceae</taxon>
        <taxon>Pelagomonas</taxon>
    </lineage>
</organism>
<feature type="region of interest" description="Disordered" evidence="12">
    <location>
        <begin position="357"/>
        <end position="377"/>
    </location>
</feature>
<evidence type="ECO:0000256" key="10">
    <source>
        <dbReference type="ARBA" id="ARBA00047821"/>
    </source>
</evidence>
<dbReference type="InterPro" id="IPR016181">
    <property type="entry name" value="Acyl_CoA_acyltransferase"/>
</dbReference>
<dbReference type="EC" id="2.3.1.257" evidence="4"/>